<feature type="compositionally biased region" description="Basic and acidic residues" evidence="1">
    <location>
        <begin position="56"/>
        <end position="75"/>
    </location>
</feature>
<dbReference type="InParanoid" id="C3YW12"/>
<organism>
    <name type="scientific">Branchiostoma floridae</name>
    <name type="common">Florida lancelet</name>
    <name type="synonym">Amphioxus</name>
    <dbReference type="NCBI Taxonomy" id="7739"/>
    <lineage>
        <taxon>Eukaryota</taxon>
        <taxon>Metazoa</taxon>
        <taxon>Chordata</taxon>
        <taxon>Cephalochordata</taxon>
        <taxon>Leptocardii</taxon>
        <taxon>Amphioxiformes</taxon>
        <taxon>Branchiostomatidae</taxon>
        <taxon>Branchiostoma</taxon>
    </lineage>
</organism>
<feature type="compositionally biased region" description="Basic and acidic residues" evidence="1">
    <location>
        <begin position="1"/>
        <end position="10"/>
    </location>
</feature>
<evidence type="ECO:0000313" key="3">
    <source>
        <dbReference type="EMBL" id="EEN55466.1"/>
    </source>
</evidence>
<feature type="compositionally biased region" description="Basic and acidic residues" evidence="1">
    <location>
        <begin position="25"/>
        <end position="41"/>
    </location>
</feature>
<dbReference type="AlphaFoldDB" id="C3YW12"/>
<dbReference type="eggNOG" id="ENOG502SAS4">
    <property type="taxonomic scope" value="Eukaryota"/>
</dbReference>
<dbReference type="Pfam" id="PF01541">
    <property type="entry name" value="GIY-YIG"/>
    <property type="match status" value="1"/>
</dbReference>
<feature type="region of interest" description="Disordered" evidence="1">
    <location>
        <begin position="1"/>
        <end position="125"/>
    </location>
</feature>
<gene>
    <name evidence="3" type="ORF">BRAFLDRAFT_81045</name>
</gene>
<dbReference type="PANTHER" id="PTHR21301:SF10">
    <property type="entry name" value="REVERSE TRANSCRIPTASE DOMAIN-CONTAINING PROTEIN"/>
    <property type="match status" value="1"/>
</dbReference>
<reference evidence="3" key="1">
    <citation type="journal article" date="2008" name="Nature">
        <title>The amphioxus genome and the evolution of the chordate karyotype.</title>
        <authorList>
            <consortium name="US DOE Joint Genome Institute (JGI-PGF)"/>
            <person name="Putnam N.H."/>
            <person name="Butts T."/>
            <person name="Ferrier D.E.K."/>
            <person name="Furlong R.F."/>
            <person name="Hellsten U."/>
            <person name="Kawashima T."/>
            <person name="Robinson-Rechavi M."/>
            <person name="Shoguchi E."/>
            <person name="Terry A."/>
            <person name="Yu J.-K."/>
            <person name="Benito-Gutierrez E.L."/>
            <person name="Dubchak I."/>
            <person name="Garcia-Fernandez J."/>
            <person name="Gibson-Brown J.J."/>
            <person name="Grigoriev I.V."/>
            <person name="Horton A.C."/>
            <person name="de Jong P.J."/>
            <person name="Jurka J."/>
            <person name="Kapitonov V.V."/>
            <person name="Kohara Y."/>
            <person name="Kuroki Y."/>
            <person name="Lindquist E."/>
            <person name="Lucas S."/>
            <person name="Osoegawa K."/>
            <person name="Pennacchio L.A."/>
            <person name="Salamov A.A."/>
            <person name="Satou Y."/>
            <person name="Sauka-Spengler T."/>
            <person name="Schmutz J."/>
            <person name="Shin-I T."/>
            <person name="Toyoda A."/>
            <person name="Bronner-Fraser M."/>
            <person name="Fujiyama A."/>
            <person name="Holland L.Z."/>
            <person name="Holland P.W.H."/>
            <person name="Satoh N."/>
            <person name="Rokhsar D.S."/>
        </authorList>
    </citation>
    <scope>NUCLEOTIDE SEQUENCE [LARGE SCALE GENOMIC DNA]</scope>
    <source>
        <strain evidence="3">S238N-H82</strain>
        <tissue evidence="3">Testes</tissue>
    </source>
</reference>
<feature type="domain" description="GIY-YIG" evidence="2">
    <location>
        <begin position="493"/>
        <end position="592"/>
    </location>
</feature>
<evidence type="ECO:0000256" key="1">
    <source>
        <dbReference type="SAM" id="MobiDB-lite"/>
    </source>
</evidence>
<dbReference type="STRING" id="7739.C3YW12"/>
<dbReference type="InterPro" id="IPR000305">
    <property type="entry name" value="GIY-YIG_endonuc"/>
</dbReference>
<proteinExistence type="predicted"/>
<protein>
    <recommendedName>
        <fullName evidence="2">GIY-YIG domain-containing protein</fullName>
    </recommendedName>
</protein>
<feature type="compositionally biased region" description="Basic and acidic residues" evidence="1">
    <location>
        <begin position="85"/>
        <end position="95"/>
    </location>
</feature>
<dbReference type="EMBL" id="GG666559">
    <property type="protein sequence ID" value="EEN55466.1"/>
    <property type="molecule type" value="Genomic_DNA"/>
</dbReference>
<dbReference type="Gene3D" id="3.40.1440.10">
    <property type="entry name" value="GIY-YIG endonuclease"/>
    <property type="match status" value="1"/>
</dbReference>
<evidence type="ECO:0000259" key="2">
    <source>
        <dbReference type="PROSITE" id="PS50164"/>
    </source>
</evidence>
<dbReference type="CDD" id="cd10442">
    <property type="entry name" value="GIY-YIG_PLEs"/>
    <property type="match status" value="1"/>
</dbReference>
<feature type="compositionally biased region" description="Pro residues" evidence="1">
    <location>
        <begin position="314"/>
        <end position="325"/>
    </location>
</feature>
<dbReference type="PANTHER" id="PTHR21301">
    <property type="entry name" value="REVERSE TRANSCRIPTASE"/>
    <property type="match status" value="1"/>
</dbReference>
<feature type="compositionally biased region" description="Polar residues" evidence="1">
    <location>
        <begin position="277"/>
        <end position="287"/>
    </location>
</feature>
<dbReference type="InterPro" id="IPR035901">
    <property type="entry name" value="GIY-YIG_endonuc_sf"/>
</dbReference>
<dbReference type="PROSITE" id="PS50164">
    <property type="entry name" value="GIY_YIG"/>
    <property type="match status" value="1"/>
</dbReference>
<accession>C3YW12</accession>
<feature type="compositionally biased region" description="Basic and acidic residues" evidence="1">
    <location>
        <begin position="102"/>
        <end position="111"/>
    </location>
</feature>
<name>C3YW12_BRAFL</name>
<dbReference type="SUPFAM" id="SSF82771">
    <property type="entry name" value="GIY-YIG endonuclease"/>
    <property type="match status" value="1"/>
</dbReference>
<sequence>MTSRCRESPPERSPSPPRRGPVQSAHREDLAAASGDKRWSAEELQLSGALLPGETWGDHIDRIDPLEAEEGRSSKNEGNIQSAEVDNRPHFRSEPDACPPHRLRDLPRDDSPCGAEEQPAPPRLEVPEEVLRKINTARNAVDKILEHKAQATLYLQDLEDHRRLGSVPEHLRPKTVSNTALEAGLFGLQDKWERFHQDLAVKLRDAQIDHYHTLIGRAEDRILGIKVELVQELSEFVRDPVLREDSVKLAYIKLDNIVHKPRKPKPASPQVTRKVKSANTTPRNSPQMARKNTPRQSDATPPASPLLPRRTMSPLPPMSPPPSPQMPRRSPGMFRSQNDGALTIPRARASPEGSPTITRRPSPEAGMSPPPRGGPWGLMQQVAARARPRPPARVTDVGPRVGPSLPRGSVGVGRWPVASGGPPENTLDGSPYGHNRRSLEEDKNFLKKFTPSGSFPCGRNKCSTCTHIKKINYFTSHRTGERHLIRNHINCQSRNIVYLIQCKKCGLQYVGETKQTLANRLNGHRSSINTKKDTPVSAHFNLTDHNTADLEVLGIEKLRYTGHEDTTRQRRLQRESYWIHQLRTLHPEGLNQESLEITRV</sequence>
<feature type="region of interest" description="Disordered" evidence="1">
    <location>
        <begin position="260"/>
        <end position="432"/>
    </location>
</feature>